<accession>A0A830HQZ7</accession>
<keyword evidence="4" id="KW-1185">Reference proteome</keyword>
<sequence>MASPPSASMKALSSLLVSLKSDVLTSTRALMALMEHAAMTTKQISRKLAMEQAKQRNTYATTNGDSSVAAERDLLRQRAEDLEEQLDSERSAHEERVQATNRQCEAKIKAVRAECEERVKLAQQASTASSAEDKDAASAKAAVAAASREADVQRKRADALAAELAESRREAKVLLARSQQPASSSSAPAAGDAGAAEAIVAEMEAVVVRLSRQLSDKQMELDAAHAALRDNLQERRELANELMTMKSAAVATTGGGGAPTASATQRASAPKPHSTPVGIGRAKVRALPR</sequence>
<evidence type="ECO:0000256" key="2">
    <source>
        <dbReference type="SAM" id="MobiDB-lite"/>
    </source>
</evidence>
<feature type="coiled-coil region" evidence="1">
    <location>
        <begin position="72"/>
        <end position="114"/>
    </location>
</feature>
<comment type="caution">
    <text evidence="3">The sequence shown here is derived from an EMBL/GenBank/DDBJ whole genome shotgun (WGS) entry which is preliminary data.</text>
</comment>
<evidence type="ECO:0000313" key="3">
    <source>
        <dbReference type="EMBL" id="GHP09452.1"/>
    </source>
</evidence>
<dbReference type="Proteomes" id="UP000660262">
    <property type="component" value="Unassembled WGS sequence"/>
</dbReference>
<dbReference type="AlphaFoldDB" id="A0A830HQZ7"/>
<reference evidence="3" key="1">
    <citation type="submission" date="2020-10" db="EMBL/GenBank/DDBJ databases">
        <title>Unveiling of a novel bifunctional photoreceptor, Dualchrome1, isolated from a cosmopolitan green alga.</title>
        <authorList>
            <person name="Suzuki S."/>
            <person name="Kawachi M."/>
        </authorList>
    </citation>
    <scope>NUCLEOTIDE SEQUENCE</scope>
    <source>
        <strain evidence="3">NIES 2893</strain>
    </source>
</reference>
<feature type="coiled-coil region" evidence="1">
    <location>
        <begin position="143"/>
        <end position="220"/>
    </location>
</feature>
<dbReference type="EMBL" id="BNJQ01000025">
    <property type="protein sequence ID" value="GHP09452.1"/>
    <property type="molecule type" value="Genomic_DNA"/>
</dbReference>
<name>A0A830HQZ7_9CHLO</name>
<evidence type="ECO:0000256" key="1">
    <source>
        <dbReference type="SAM" id="Coils"/>
    </source>
</evidence>
<proteinExistence type="predicted"/>
<keyword evidence="1" id="KW-0175">Coiled coil</keyword>
<protein>
    <submittedName>
        <fullName evidence="3">Uncharacterized protein</fullName>
    </submittedName>
</protein>
<organism evidence="3 4">
    <name type="scientific">Pycnococcus provasolii</name>
    <dbReference type="NCBI Taxonomy" id="41880"/>
    <lineage>
        <taxon>Eukaryota</taxon>
        <taxon>Viridiplantae</taxon>
        <taxon>Chlorophyta</taxon>
        <taxon>Pseudoscourfieldiophyceae</taxon>
        <taxon>Pseudoscourfieldiales</taxon>
        <taxon>Pycnococcaceae</taxon>
        <taxon>Pycnococcus</taxon>
    </lineage>
</organism>
<evidence type="ECO:0000313" key="4">
    <source>
        <dbReference type="Proteomes" id="UP000660262"/>
    </source>
</evidence>
<feature type="region of interest" description="Disordered" evidence="2">
    <location>
        <begin position="249"/>
        <end position="289"/>
    </location>
</feature>
<gene>
    <name evidence="3" type="ORF">PPROV_000818700</name>
</gene>